<keyword evidence="3" id="KW-1185">Reference proteome</keyword>
<evidence type="ECO:0000313" key="3">
    <source>
        <dbReference type="Proteomes" id="UP000009885"/>
    </source>
</evidence>
<dbReference type="Pfam" id="PF04307">
    <property type="entry name" value="YdjM"/>
    <property type="match status" value="1"/>
</dbReference>
<sequence>MDTATHIAIGVGLNAIATQDPSMHDNFPAIMTTLVAGSLIPDIDTVTKLKNNATYISNHRGVTHSIPFTILWPLILTLLIFTFFHDVHPMHVWLWAQLAVFLHVFVDIFNSYGTQALRPLSNKWIQLGIINTFDPIIFIILLIGIVLWSIGFHPYLVFFPILGILVAYYIIRYIIQQSIRKKALGLIDNSDKPVKVFVIPTLRFMQWRVAIQTIENDYVGRSYGGNIVFSDKVKRQPYPSESLMHDAKNDANIKAFLNFSSIYRWHTRRVDDETIELRFIDLRYLNDDHYAFTAIAHLNNDRKVLNSYTGWVFTEDKLQRKLHV</sequence>
<dbReference type="PANTHER" id="PTHR40031:SF1">
    <property type="entry name" value="MEMBRANE-BOUND METAL-DEPENDENT HYDROLASE"/>
    <property type="match status" value="1"/>
</dbReference>
<dbReference type="AlphaFoldDB" id="K9AUL9"/>
<dbReference type="OrthoDB" id="110250at2"/>
<keyword evidence="1" id="KW-0812">Transmembrane</keyword>
<keyword evidence="2" id="KW-0378">Hydrolase</keyword>
<evidence type="ECO:0000313" key="2">
    <source>
        <dbReference type="EMBL" id="EKU45180.1"/>
    </source>
</evidence>
<dbReference type="EMBL" id="AMSQ01000037">
    <property type="protein sequence ID" value="EKU45180.1"/>
    <property type="molecule type" value="Genomic_DNA"/>
</dbReference>
<dbReference type="RefSeq" id="WP_009385398.1">
    <property type="nucleotide sequence ID" value="NZ_AMSQ01000037.1"/>
</dbReference>
<feature type="transmembrane region" description="Helical" evidence="1">
    <location>
        <begin position="66"/>
        <end position="84"/>
    </location>
</feature>
<feature type="transmembrane region" description="Helical" evidence="1">
    <location>
        <begin position="90"/>
        <end position="112"/>
    </location>
</feature>
<proteinExistence type="predicted"/>
<reference evidence="2 3" key="1">
    <citation type="journal article" date="2013" name="Genome Announc.">
        <title>Genome Sequence of Staphylococcus massiliensis Strain S46, Isolated from the Surface of Healthy Human Skin.</title>
        <authorList>
            <person name="Srivastav R."/>
            <person name="Singh A."/>
            <person name="Jangir P.K."/>
            <person name="Kumari C."/>
            <person name="Muduli S."/>
            <person name="Sharma R."/>
        </authorList>
    </citation>
    <scope>NUCLEOTIDE SEQUENCE [LARGE SCALE GENOMIC DNA]</scope>
    <source>
        <strain evidence="2 3">S46</strain>
    </source>
</reference>
<protein>
    <submittedName>
        <fullName evidence="2">Membrane-bound metal-dependent hydrolase</fullName>
    </submittedName>
</protein>
<dbReference type="InterPro" id="IPR053170">
    <property type="entry name" value="Transcription_regulator"/>
</dbReference>
<feature type="transmembrane region" description="Helical" evidence="1">
    <location>
        <begin position="156"/>
        <end position="175"/>
    </location>
</feature>
<organism evidence="2 3">
    <name type="scientific">Staphylococcus massiliensis S46</name>
    <dbReference type="NCBI Taxonomy" id="1229783"/>
    <lineage>
        <taxon>Bacteria</taxon>
        <taxon>Bacillati</taxon>
        <taxon>Bacillota</taxon>
        <taxon>Bacilli</taxon>
        <taxon>Bacillales</taxon>
        <taxon>Staphylococcaceae</taxon>
        <taxon>Staphylococcus</taxon>
    </lineage>
</organism>
<dbReference type="Proteomes" id="UP000009885">
    <property type="component" value="Unassembled WGS sequence"/>
</dbReference>
<dbReference type="STRING" id="1229783.C273_11540"/>
<dbReference type="GO" id="GO:0016787">
    <property type="term" value="F:hydrolase activity"/>
    <property type="evidence" value="ECO:0007669"/>
    <property type="project" value="UniProtKB-KW"/>
</dbReference>
<feature type="transmembrane region" description="Helical" evidence="1">
    <location>
        <begin position="124"/>
        <end position="150"/>
    </location>
</feature>
<evidence type="ECO:0000256" key="1">
    <source>
        <dbReference type="SAM" id="Phobius"/>
    </source>
</evidence>
<keyword evidence="1" id="KW-1133">Transmembrane helix</keyword>
<dbReference type="PANTHER" id="PTHR40031">
    <property type="entry name" value="HYPOTHETICAL MEMBRANE SPANNING PROTEIN"/>
    <property type="match status" value="1"/>
</dbReference>
<gene>
    <name evidence="2" type="ORF">C273_11540</name>
</gene>
<dbReference type="eggNOG" id="COG1988">
    <property type="taxonomic scope" value="Bacteria"/>
</dbReference>
<comment type="caution">
    <text evidence="2">The sequence shown here is derived from an EMBL/GenBank/DDBJ whole genome shotgun (WGS) entry which is preliminary data.</text>
</comment>
<keyword evidence="1" id="KW-0472">Membrane</keyword>
<accession>K9AUL9</accession>
<dbReference type="PATRIC" id="fig|1229783.3.peg.2281"/>
<name>K9AUL9_9STAP</name>
<dbReference type="InterPro" id="IPR007404">
    <property type="entry name" value="YdjM-like"/>
</dbReference>